<comment type="similarity">
    <text evidence="1">Belongs to the LysR transcriptional regulatory family.</text>
</comment>
<dbReference type="PROSITE" id="PS50931">
    <property type="entry name" value="HTH_LYSR"/>
    <property type="match status" value="1"/>
</dbReference>
<organism evidence="6 7">
    <name type="scientific">Novosphingobium soli</name>
    <dbReference type="NCBI Taxonomy" id="574956"/>
    <lineage>
        <taxon>Bacteria</taxon>
        <taxon>Pseudomonadati</taxon>
        <taxon>Pseudomonadota</taxon>
        <taxon>Alphaproteobacteria</taxon>
        <taxon>Sphingomonadales</taxon>
        <taxon>Sphingomonadaceae</taxon>
        <taxon>Novosphingobium</taxon>
    </lineage>
</organism>
<dbReference type="Gene3D" id="1.10.10.10">
    <property type="entry name" value="Winged helix-like DNA-binding domain superfamily/Winged helix DNA-binding domain"/>
    <property type="match status" value="1"/>
</dbReference>
<keyword evidence="7" id="KW-1185">Reference proteome</keyword>
<dbReference type="InterPro" id="IPR000847">
    <property type="entry name" value="LysR_HTH_N"/>
</dbReference>
<accession>A0ABV6CY96</accession>
<dbReference type="SUPFAM" id="SSF53850">
    <property type="entry name" value="Periplasmic binding protein-like II"/>
    <property type="match status" value="1"/>
</dbReference>
<evidence type="ECO:0000256" key="2">
    <source>
        <dbReference type="ARBA" id="ARBA00023015"/>
    </source>
</evidence>
<evidence type="ECO:0000256" key="4">
    <source>
        <dbReference type="ARBA" id="ARBA00023163"/>
    </source>
</evidence>
<evidence type="ECO:0000313" key="7">
    <source>
        <dbReference type="Proteomes" id="UP001589798"/>
    </source>
</evidence>
<reference evidence="6 7" key="1">
    <citation type="submission" date="2024-09" db="EMBL/GenBank/DDBJ databases">
        <authorList>
            <person name="Sun Q."/>
            <person name="Mori K."/>
        </authorList>
    </citation>
    <scope>NUCLEOTIDE SEQUENCE [LARGE SCALE GENOMIC DNA]</scope>
    <source>
        <strain evidence="6 7">CCM 7706</strain>
    </source>
</reference>
<proteinExistence type="inferred from homology"/>
<keyword evidence="4" id="KW-0804">Transcription</keyword>
<dbReference type="InterPro" id="IPR036390">
    <property type="entry name" value="WH_DNA-bd_sf"/>
</dbReference>
<keyword evidence="3" id="KW-0238">DNA-binding</keyword>
<dbReference type="Gene3D" id="3.40.190.290">
    <property type="match status" value="1"/>
</dbReference>
<evidence type="ECO:0000313" key="6">
    <source>
        <dbReference type="EMBL" id="MFC0205366.1"/>
    </source>
</evidence>
<dbReference type="InterPro" id="IPR058163">
    <property type="entry name" value="LysR-type_TF_proteobact-type"/>
</dbReference>
<protein>
    <submittedName>
        <fullName evidence="6">LysR family transcriptional regulator</fullName>
    </submittedName>
</protein>
<sequence>MNWDNAGIFLAIYRRHSLRAAGRALGIDQATVGRRLSALEAELGAKLFLRTPDGYLPTPVADRLASSAERMETAAAEMERLARGADASPSGTVRIAAGDGLAHVFVLRALARVRQEHPGIDAVLVVGREVADLSRDEADLAVRIVKPTDPDLHARQLGTLEASLYASADYLARCGEPERGHGFAGQHLILPSVLADASLDLCGEPFTKDRIALQANTMLARAQAAREGMGLALLLDDLASDLKGLVPVWPEEKVTYPVWLVVHPDLRRMARIRAVIDTIAVTFKARR</sequence>
<evidence type="ECO:0000256" key="3">
    <source>
        <dbReference type="ARBA" id="ARBA00023125"/>
    </source>
</evidence>
<dbReference type="InterPro" id="IPR005119">
    <property type="entry name" value="LysR_subst-bd"/>
</dbReference>
<gene>
    <name evidence="6" type="ORF">ACFFJC_13935</name>
</gene>
<evidence type="ECO:0000259" key="5">
    <source>
        <dbReference type="PROSITE" id="PS50931"/>
    </source>
</evidence>
<dbReference type="SUPFAM" id="SSF46785">
    <property type="entry name" value="Winged helix' DNA-binding domain"/>
    <property type="match status" value="1"/>
</dbReference>
<dbReference type="EMBL" id="JBHLWK010000017">
    <property type="protein sequence ID" value="MFC0205366.1"/>
    <property type="molecule type" value="Genomic_DNA"/>
</dbReference>
<dbReference type="InterPro" id="IPR036388">
    <property type="entry name" value="WH-like_DNA-bd_sf"/>
</dbReference>
<dbReference type="Proteomes" id="UP001589798">
    <property type="component" value="Unassembled WGS sequence"/>
</dbReference>
<evidence type="ECO:0000256" key="1">
    <source>
        <dbReference type="ARBA" id="ARBA00009437"/>
    </source>
</evidence>
<feature type="domain" description="HTH lysR-type" evidence="5">
    <location>
        <begin position="1"/>
        <end position="58"/>
    </location>
</feature>
<comment type="caution">
    <text evidence="6">The sequence shown here is derived from an EMBL/GenBank/DDBJ whole genome shotgun (WGS) entry which is preliminary data.</text>
</comment>
<keyword evidence="2" id="KW-0805">Transcription regulation</keyword>
<dbReference type="RefSeq" id="WP_379488102.1">
    <property type="nucleotide sequence ID" value="NZ_JBHLWK010000017.1"/>
</dbReference>
<dbReference type="PANTHER" id="PTHR30537:SF3">
    <property type="entry name" value="TRANSCRIPTIONAL REGULATORY PROTEIN"/>
    <property type="match status" value="1"/>
</dbReference>
<name>A0ABV6CY96_9SPHN</name>
<dbReference type="Pfam" id="PF03466">
    <property type="entry name" value="LysR_substrate"/>
    <property type="match status" value="1"/>
</dbReference>
<dbReference type="PANTHER" id="PTHR30537">
    <property type="entry name" value="HTH-TYPE TRANSCRIPTIONAL REGULATOR"/>
    <property type="match status" value="1"/>
</dbReference>
<dbReference type="Pfam" id="PF00126">
    <property type="entry name" value="HTH_1"/>
    <property type="match status" value="1"/>
</dbReference>